<gene>
    <name evidence="1" type="ORF">ENJ12_08620</name>
</gene>
<dbReference type="InterPro" id="IPR025660">
    <property type="entry name" value="Pept_his_AS"/>
</dbReference>
<name>A0A831RX96_9GAMM</name>
<evidence type="ECO:0000313" key="1">
    <source>
        <dbReference type="EMBL" id="HEC06900.1"/>
    </source>
</evidence>
<proteinExistence type="predicted"/>
<comment type="caution">
    <text evidence="1">The sequence shown here is derived from an EMBL/GenBank/DDBJ whole genome shotgun (WGS) entry which is preliminary data.</text>
</comment>
<dbReference type="SUPFAM" id="SSF54001">
    <property type="entry name" value="Cysteine proteinases"/>
    <property type="match status" value="1"/>
</dbReference>
<reference evidence="1" key="1">
    <citation type="journal article" date="2020" name="mSystems">
        <title>Genome- and Community-Level Interaction Insights into Carbon Utilization and Element Cycling Functions of Hydrothermarchaeota in Hydrothermal Sediment.</title>
        <authorList>
            <person name="Zhou Z."/>
            <person name="Liu Y."/>
            <person name="Xu W."/>
            <person name="Pan J."/>
            <person name="Luo Z.H."/>
            <person name="Li M."/>
        </authorList>
    </citation>
    <scope>NUCLEOTIDE SEQUENCE [LARGE SCALE GENOMIC DNA]</scope>
    <source>
        <strain evidence="1">HyVt-458</strain>
    </source>
</reference>
<dbReference type="PROSITE" id="PS00639">
    <property type="entry name" value="THIOL_PROTEASE_HIS"/>
    <property type="match status" value="1"/>
</dbReference>
<evidence type="ECO:0008006" key="2">
    <source>
        <dbReference type="Google" id="ProtNLM"/>
    </source>
</evidence>
<dbReference type="EMBL" id="DRLF01000300">
    <property type="protein sequence ID" value="HEC06900.1"/>
    <property type="molecule type" value="Genomic_DNA"/>
</dbReference>
<dbReference type="Gene3D" id="3.90.70.10">
    <property type="entry name" value="Cysteine proteinases"/>
    <property type="match status" value="1"/>
</dbReference>
<accession>A0A831RX96</accession>
<organism evidence="1">
    <name type="scientific">Thiolapillus brandeum</name>
    <dbReference type="NCBI Taxonomy" id="1076588"/>
    <lineage>
        <taxon>Bacteria</taxon>
        <taxon>Pseudomonadati</taxon>
        <taxon>Pseudomonadota</taxon>
        <taxon>Gammaproteobacteria</taxon>
        <taxon>Chromatiales</taxon>
        <taxon>Sedimenticolaceae</taxon>
        <taxon>Thiolapillus</taxon>
    </lineage>
</organism>
<dbReference type="Proteomes" id="UP000886339">
    <property type="component" value="Unassembled WGS sequence"/>
</dbReference>
<protein>
    <recommendedName>
        <fullName evidence="2">Peptidase C1A papain C-terminal domain-containing protein</fullName>
    </recommendedName>
</protein>
<dbReference type="InterPro" id="IPR038765">
    <property type="entry name" value="Papain-like_cys_pep_sf"/>
</dbReference>
<dbReference type="AlphaFoldDB" id="A0A831RX96"/>
<sequence length="381" mass="42607">MRFWEAEIRLPLFQEKPMKKYSGHCSRRNARCLWRQIAVFCCLLLHSVTGLAIENYPTGLTEPSEAEKAWMEEHVIKVDPKTILSQSTAEALPSRVVNIEFLPKVGRQVWGACAAWASTYYYKTWQEAKEHGWHRPDPAVDPEHIMSPAFTFNLYNGGHDLASNPTAKSEALAEAPLPQSSIPVEFGYLTIYGAAPISKMDANLHPGILPNADQFYSAFPYRAQDVYELDYTTDTGMEALKTHLASGDLATMSLILYDNFSDYPADQPGIDNEVFFANGGSKYDSWCDNPPCRAGHALTVIGYDDDKTYIGTDGQQHSGAMLLVNSWGTGWGSYLPEAGESGFVWMGYDYFKTQTDGIANYMTDRINYKPTLVGLLSTIFY</sequence>